<evidence type="ECO:0000313" key="3">
    <source>
        <dbReference type="EMBL" id="QDT61120.1"/>
    </source>
</evidence>
<keyword evidence="4" id="KW-1185">Reference proteome</keyword>
<organism evidence="3 4">
    <name type="scientific">Stieleria bergensis</name>
    <dbReference type="NCBI Taxonomy" id="2528025"/>
    <lineage>
        <taxon>Bacteria</taxon>
        <taxon>Pseudomonadati</taxon>
        <taxon>Planctomycetota</taxon>
        <taxon>Planctomycetia</taxon>
        <taxon>Pirellulales</taxon>
        <taxon>Pirellulaceae</taxon>
        <taxon>Stieleria</taxon>
    </lineage>
</organism>
<dbReference type="EMBL" id="CP036272">
    <property type="protein sequence ID" value="QDT61120.1"/>
    <property type="molecule type" value="Genomic_DNA"/>
</dbReference>
<protein>
    <submittedName>
        <fullName evidence="3">Uncharacterized protein</fullName>
    </submittedName>
</protein>
<gene>
    <name evidence="3" type="ORF">SV7mr_36510</name>
</gene>
<dbReference type="Proteomes" id="UP000315003">
    <property type="component" value="Chromosome"/>
</dbReference>
<evidence type="ECO:0000256" key="1">
    <source>
        <dbReference type="SAM" id="MobiDB-lite"/>
    </source>
</evidence>
<accession>A0A517SY94</accession>
<feature type="signal peptide" evidence="2">
    <location>
        <begin position="1"/>
        <end position="35"/>
    </location>
</feature>
<dbReference type="AlphaFoldDB" id="A0A517SY94"/>
<evidence type="ECO:0000313" key="4">
    <source>
        <dbReference type="Proteomes" id="UP000315003"/>
    </source>
</evidence>
<proteinExistence type="predicted"/>
<keyword evidence="2" id="KW-0732">Signal</keyword>
<evidence type="ECO:0000256" key="2">
    <source>
        <dbReference type="SAM" id="SignalP"/>
    </source>
</evidence>
<name>A0A517SY94_9BACT</name>
<reference evidence="3 4" key="1">
    <citation type="submission" date="2019-02" db="EMBL/GenBank/DDBJ databases">
        <title>Deep-cultivation of Planctomycetes and their phenomic and genomic characterization uncovers novel biology.</title>
        <authorList>
            <person name="Wiegand S."/>
            <person name="Jogler M."/>
            <person name="Boedeker C."/>
            <person name="Pinto D."/>
            <person name="Vollmers J."/>
            <person name="Rivas-Marin E."/>
            <person name="Kohn T."/>
            <person name="Peeters S.H."/>
            <person name="Heuer A."/>
            <person name="Rast P."/>
            <person name="Oberbeckmann S."/>
            <person name="Bunk B."/>
            <person name="Jeske O."/>
            <person name="Meyerdierks A."/>
            <person name="Storesund J.E."/>
            <person name="Kallscheuer N."/>
            <person name="Luecker S."/>
            <person name="Lage O.M."/>
            <person name="Pohl T."/>
            <person name="Merkel B.J."/>
            <person name="Hornburger P."/>
            <person name="Mueller R.-W."/>
            <person name="Bruemmer F."/>
            <person name="Labrenz M."/>
            <person name="Spormann A.M."/>
            <person name="Op den Camp H."/>
            <person name="Overmann J."/>
            <person name="Amann R."/>
            <person name="Jetten M.S.M."/>
            <person name="Mascher T."/>
            <person name="Medema M.H."/>
            <person name="Devos D.P."/>
            <person name="Kaster A.-K."/>
            <person name="Ovreas L."/>
            <person name="Rohde M."/>
            <person name="Galperin M.Y."/>
            <person name="Jogler C."/>
        </authorList>
    </citation>
    <scope>NUCLEOTIDE SEQUENCE [LARGE SCALE GENOMIC DNA]</scope>
    <source>
        <strain evidence="3 4">SV_7m_r</strain>
    </source>
</reference>
<sequence precursor="true">MNTSRSTIAACWMPATLLLLFAGCASVPKTPAAPAAPTSAAAGATTIVAVAAPAAPSITLPQFLGLDKALGGVCTLADRLRNRLGTYFPGLEAKPPVLALTDPANSGPDASPAVQAAAAAKAEEDQAAQKAKAIKYLASKGCGECFPDTEAALHAALDDCAEVIRYETVKGLRGSTGGKCNCCRENSCCSPKLLKKLYDLAYERDDSGCFVESSARVRRNARLVICQCGGVPPLDPQRGPLEGPGGGPDPVPTVAVDGSLDEPFSINALYGDAPSELAETQIPFNMSALLGPGPFESPSSADSATESGTLGSVADQAGLTVGQMVRQSAAQQAPVDEVSLPFANASVAGQTPSELSQASALTTDRAAVRRASGFGVPTMPAGQVKTIGFVLPKINEENAVVPAATEAEIPLPVLP</sequence>
<dbReference type="PROSITE" id="PS51257">
    <property type="entry name" value="PROKAR_LIPOPROTEIN"/>
    <property type="match status" value="1"/>
</dbReference>
<feature type="region of interest" description="Disordered" evidence="1">
    <location>
        <begin position="289"/>
        <end position="309"/>
    </location>
</feature>
<dbReference type="OrthoDB" id="270355at2"/>
<feature type="chain" id="PRO_5022057697" evidence="2">
    <location>
        <begin position="36"/>
        <end position="415"/>
    </location>
</feature>
<feature type="compositionally biased region" description="Polar residues" evidence="1">
    <location>
        <begin position="297"/>
        <end position="309"/>
    </location>
</feature>